<dbReference type="AlphaFoldDB" id="A0A1C6V1L9"/>
<evidence type="ECO:0000313" key="4">
    <source>
        <dbReference type="Proteomes" id="UP000199343"/>
    </source>
</evidence>
<gene>
    <name evidence="3" type="ORF">GA0070608_2273</name>
</gene>
<dbReference type="InterPro" id="IPR010982">
    <property type="entry name" value="Lambda_DNA-bd_dom_sf"/>
</dbReference>
<dbReference type="Proteomes" id="UP000199343">
    <property type="component" value="Unassembled WGS sequence"/>
</dbReference>
<name>A0A1C6V1L9_9ACTN</name>
<dbReference type="GO" id="GO:0003677">
    <property type="term" value="F:DNA binding"/>
    <property type="evidence" value="ECO:0007669"/>
    <property type="project" value="InterPro"/>
</dbReference>
<organism evidence="3 4">
    <name type="scientific">Micromonospora peucetia</name>
    <dbReference type="NCBI Taxonomy" id="47871"/>
    <lineage>
        <taxon>Bacteria</taxon>
        <taxon>Bacillati</taxon>
        <taxon>Actinomycetota</taxon>
        <taxon>Actinomycetes</taxon>
        <taxon>Micromonosporales</taxon>
        <taxon>Micromonosporaceae</taxon>
        <taxon>Micromonospora</taxon>
    </lineage>
</organism>
<evidence type="ECO:0000259" key="2">
    <source>
        <dbReference type="PROSITE" id="PS50943"/>
    </source>
</evidence>
<dbReference type="PROSITE" id="PS50943">
    <property type="entry name" value="HTH_CROC1"/>
    <property type="match status" value="1"/>
</dbReference>
<accession>A0A1C6V1L9</accession>
<evidence type="ECO:0000313" key="3">
    <source>
        <dbReference type="EMBL" id="SCL60201.1"/>
    </source>
</evidence>
<sequence length="66" mass="7642">MDSSDLLPVGRRVAYWRRRRKLSQQVFADRIGKSKSWVDKVERGVRSLERTTPEPTASPAVREEVT</sequence>
<dbReference type="Pfam" id="PF13560">
    <property type="entry name" value="HTH_31"/>
    <property type="match status" value="1"/>
</dbReference>
<dbReference type="SUPFAM" id="SSF47413">
    <property type="entry name" value="lambda repressor-like DNA-binding domains"/>
    <property type="match status" value="1"/>
</dbReference>
<protein>
    <submittedName>
        <fullName evidence="3">Helix-turn-helix domain-containing protein</fullName>
    </submittedName>
</protein>
<proteinExistence type="predicted"/>
<reference evidence="3 4" key="1">
    <citation type="submission" date="2016-06" db="EMBL/GenBank/DDBJ databases">
        <authorList>
            <person name="Kjaerup R.B."/>
            <person name="Dalgaard T.S."/>
            <person name="Juul-Madsen H.R."/>
        </authorList>
    </citation>
    <scope>NUCLEOTIDE SEQUENCE [LARGE SCALE GENOMIC DNA]</scope>
    <source>
        <strain evidence="3 4">DSM 43363</strain>
    </source>
</reference>
<dbReference type="STRING" id="47871.GA0070608_2273"/>
<feature type="region of interest" description="Disordered" evidence="1">
    <location>
        <begin position="46"/>
        <end position="66"/>
    </location>
</feature>
<dbReference type="EMBL" id="FMIC01000002">
    <property type="protein sequence ID" value="SCL60201.1"/>
    <property type="molecule type" value="Genomic_DNA"/>
</dbReference>
<dbReference type="Gene3D" id="1.10.260.40">
    <property type="entry name" value="lambda repressor-like DNA-binding domains"/>
    <property type="match status" value="1"/>
</dbReference>
<dbReference type="InterPro" id="IPR001387">
    <property type="entry name" value="Cro/C1-type_HTH"/>
</dbReference>
<feature type="domain" description="HTH cro/C1-type" evidence="2">
    <location>
        <begin position="13"/>
        <end position="47"/>
    </location>
</feature>
<evidence type="ECO:0000256" key="1">
    <source>
        <dbReference type="SAM" id="MobiDB-lite"/>
    </source>
</evidence>